<feature type="transmembrane region" description="Helical" evidence="6">
    <location>
        <begin position="204"/>
        <end position="225"/>
    </location>
</feature>
<sequence>MSTMDREIPGRLSSRVHKTVAGIAVASGFVLCWSSGFVGSRLSVVSEAPALSLYAWRFLLAALMAGAWCARYFRGYGRPPMKLSLILHEASIGTLTVGVYLLAMLLAVEAGVSVGLTALIGALQPLATLVLASGWLGHASRPLQWIGMGIATLGAGLGITDDFQSLGNAPLWAYGLPVLSVAAVTLGSVLTLKKPSPLPLITRMMLQWSAASLLFFGAAVIESGVHGLAPPPLTEKTLSALAWLVLLATFGGYGFFNAGLQRFGATTVAALIALTPATTIVWATLMFDEYPGVLGCIGVLLGLLGAGMALLNRPSRSYETGVTAIRQ</sequence>
<reference evidence="9" key="1">
    <citation type="journal article" date="2019" name="Int. J. Syst. Evol. Microbiol.">
        <title>The Global Catalogue of Microorganisms (GCM) 10K type strain sequencing project: providing services to taxonomists for standard genome sequencing and annotation.</title>
        <authorList>
            <consortium name="The Broad Institute Genomics Platform"/>
            <consortium name="The Broad Institute Genome Sequencing Center for Infectious Disease"/>
            <person name="Wu L."/>
            <person name="Ma J."/>
        </authorList>
    </citation>
    <scope>NUCLEOTIDE SEQUENCE [LARGE SCALE GENOMIC DNA]</scope>
    <source>
        <strain evidence="9">KCTC 12847</strain>
    </source>
</reference>
<feature type="transmembrane region" description="Helical" evidence="6">
    <location>
        <begin position="263"/>
        <end position="284"/>
    </location>
</feature>
<dbReference type="EMBL" id="JBHRUH010000012">
    <property type="protein sequence ID" value="MFC3292002.1"/>
    <property type="molecule type" value="Genomic_DNA"/>
</dbReference>
<evidence type="ECO:0000256" key="1">
    <source>
        <dbReference type="ARBA" id="ARBA00004141"/>
    </source>
</evidence>
<proteinExistence type="inferred from homology"/>
<dbReference type="InterPro" id="IPR000620">
    <property type="entry name" value="EamA_dom"/>
</dbReference>
<dbReference type="SUPFAM" id="SSF103481">
    <property type="entry name" value="Multidrug resistance efflux transporter EmrE"/>
    <property type="match status" value="2"/>
</dbReference>
<evidence type="ECO:0000256" key="3">
    <source>
        <dbReference type="ARBA" id="ARBA00022692"/>
    </source>
</evidence>
<feature type="transmembrane region" description="Helical" evidence="6">
    <location>
        <begin position="237"/>
        <end position="256"/>
    </location>
</feature>
<dbReference type="Pfam" id="PF00892">
    <property type="entry name" value="EamA"/>
    <property type="match status" value="2"/>
</dbReference>
<keyword evidence="3 6" id="KW-0812">Transmembrane</keyword>
<feature type="domain" description="EamA" evidence="7">
    <location>
        <begin position="178"/>
        <end position="309"/>
    </location>
</feature>
<dbReference type="RefSeq" id="WP_083932966.1">
    <property type="nucleotide sequence ID" value="NZ_BMXD01000003.1"/>
</dbReference>
<feature type="transmembrane region" description="Helical" evidence="6">
    <location>
        <begin position="114"/>
        <end position="136"/>
    </location>
</feature>
<feature type="transmembrane region" description="Helical" evidence="6">
    <location>
        <begin position="143"/>
        <end position="159"/>
    </location>
</feature>
<dbReference type="PANTHER" id="PTHR32322">
    <property type="entry name" value="INNER MEMBRANE TRANSPORTER"/>
    <property type="match status" value="1"/>
</dbReference>
<evidence type="ECO:0000259" key="7">
    <source>
        <dbReference type="Pfam" id="PF00892"/>
    </source>
</evidence>
<evidence type="ECO:0000256" key="4">
    <source>
        <dbReference type="ARBA" id="ARBA00022989"/>
    </source>
</evidence>
<feature type="transmembrane region" description="Helical" evidence="6">
    <location>
        <begin position="20"/>
        <end position="42"/>
    </location>
</feature>
<keyword evidence="5 6" id="KW-0472">Membrane</keyword>
<protein>
    <submittedName>
        <fullName evidence="8">DMT family transporter</fullName>
    </submittedName>
</protein>
<evidence type="ECO:0000256" key="2">
    <source>
        <dbReference type="ARBA" id="ARBA00007362"/>
    </source>
</evidence>
<comment type="caution">
    <text evidence="8">The sequence shown here is derived from an EMBL/GenBank/DDBJ whole genome shotgun (WGS) entry which is preliminary data.</text>
</comment>
<feature type="transmembrane region" description="Helical" evidence="6">
    <location>
        <begin position="54"/>
        <end position="73"/>
    </location>
</feature>
<comment type="similarity">
    <text evidence="2">Belongs to the EamA transporter family.</text>
</comment>
<comment type="subcellular location">
    <subcellularLocation>
        <location evidence="1">Membrane</location>
        <topology evidence="1">Multi-pass membrane protein</topology>
    </subcellularLocation>
</comment>
<organism evidence="8 9">
    <name type="scientific">Modicisalibacter luteus</name>
    <dbReference type="NCBI Taxonomy" id="453962"/>
    <lineage>
        <taxon>Bacteria</taxon>
        <taxon>Pseudomonadati</taxon>
        <taxon>Pseudomonadota</taxon>
        <taxon>Gammaproteobacteria</taxon>
        <taxon>Oceanospirillales</taxon>
        <taxon>Halomonadaceae</taxon>
        <taxon>Modicisalibacter</taxon>
    </lineage>
</organism>
<keyword evidence="9" id="KW-1185">Reference proteome</keyword>
<evidence type="ECO:0000313" key="9">
    <source>
        <dbReference type="Proteomes" id="UP001595640"/>
    </source>
</evidence>
<evidence type="ECO:0000256" key="6">
    <source>
        <dbReference type="SAM" id="Phobius"/>
    </source>
</evidence>
<name>A0ABV7LZH1_9GAMM</name>
<keyword evidence="4 6" id="KW-1133">Transmembrane helix</keyword>
<dbReference type="PANTHER" id="PTHR32322:SF2">
    <property type="entry name" value="EAMA DOMAIN-CONTAINING PROTEIN"/>
    <property type="match status" value="1"/>
</dbReference>
<dbReference type="InterPro" id="IPR037185">
    <property type="entry name" value="EmrE-like"/>
</dbReference>
<feature type="domain" description="EamA" evidence="7">
    <location>
        <begin position="22"/>
        <end position="156"/>
    </location>
</feature>
<feature type="transmembrane region" description="Helical" evidence="6">
    <location>
        <begin position="290"/>
        <end position="311"/>
    </location>
</feature>
<evidence type="ECO:0000313" key="8">
    <source>
        <dbReference type="EMBL" id="MFC3292002.1"/>
    </source>
</evidence>
<evidence type="ECO:0000256" key="5">
    <source>
        <dbReference type="ARBA" id="ARBA00023136"/>
    </source>
</evidence>
<feature type="transmembrane region" description="Helical" evidence="6">
    <location>
        <begin position="171"/>
        <end position="192"/>
    </location>
</feature>
<dbReference type="Proteomes" id="UP001595640">
    <property type="component" value="Unassembled WGS sequence"/>
</dbReference>
<feature type="transmembrane region" description="Helical" evidence="6">
    <location>
        <begin position="85"/>
        <end position="108"/>
    </location>
</feature>
<gene>
    <name evidence="8" type="ORF">ACFOEI_07950</name>
</gene>
<accession>A0ABV7LZH1</accession>
<dbReference type="InterPro" id="IPR050638">
    <property type="entry name" value="AA-Vitamin_Transporters"/>
</dbReference>